<dbReference type="OrthoDB" id="75908at2759"/>
<protein>
    <recommendedName>
        <fullName evidence="1">C5orf34-like C-terminal domain-containing protein</fullName>
    </recommendedName>
</protein>
<evidence type="ECO:0000259" key="1">
    <source>
        <dbReference type="Pfam" id="PF15016"/>
    </source>
</evidence>
<organism evidence="2 3">
    <name type="scientific">Thraustotheca clavata</name>
    <dbReference type="NCBI Taxonomy" id="74557"/>
    <lineage>
        <taxon>Eukaryota</taxon>
        <taxon>Sar</taxon>
        <taxon>Stramenopiles</taxon>
        <taxon>Oomycota</taxon>
        <taxon>Saprolegniomycetes</taxon>
        <taxon>Saprolegniales</taxon>
        <taxon>Achlyaceae</taxon>
        <taxon>Thraustotheca</taxon>
    </lineage>
</organism>
<dbReference type="PANTHER" id="PTHR34531:SF1">
    <property type="entry name" value="CHROMOSOME 5 OPEN READING FRAME 34"/>
    <property type="match status" value="1"/>
</dbReference>
<sequence length="322" mass="36245">MTTSSVKNTAFTSRPLWSAVDVEETDRKSLLGVDVYDICQHLSTPATKLKHSISAEWTKEATFLAIEPREGKKGIIKAYIHNDNSHLLYSQGFFKHYTPNTAPYDHCYTLDTIPPPISTRTYDLHTICHNMDFLLQSVQNQTTTQPITQVMSTQCCTGASISLESSNTVVEDQTTQLGRFRSFGDGRVRVVFTDRTILAVDANAIYGTLFLPNGVSVSIMIATPPEEYHPYVIAATSFQIWAQQTPKERMKTAKRQQENEKRIEDELSKTRECLMSSRSLISLPTLKIAPNSTDMVQNALAKTQTHLQSVHLALERYHQKGE</sequence>
<proteinExistence type="predicted"/>
<dbReference type="AlphaFoldDB" id="A0A1W0ACD1"/>
<dbReference type="EMBL" id="JNBS01000024">
    <property type="protein sequence ID" value="OQS07942.1"/>
    <property type="molecule type" value="Genomic_DNA"/>
</dbReference>
<feature type="domain" description="C5orf34-like C-terminal" evidence="1">
    <location>
        <begin position="170"/>
        <end position="239"/>
    </location>
</feature>
<dbReference type="InterPro" id="IPR027865">
    <property type="entry name" value="C5orf34-like_C"/>
</dbReference>
<dbReference type="PANTHER" id="PTHR34531">
    <property type="entry name" value="ZGC:153352"/>
    <property type="match status" value="1"/>
</dbReference>
<dbReference type="InterPro" id="IPR053901">
    <property type="entry name" value="C5orf34-like"/>
</dbReference>
<comment type="caution">
    <text evidence="2">The sequence shown here is derived from an EMBL/GenBank/DDBJ whole genome shotgun (WGS) entry which is preliminary data.</text>
</comment>
<name>A0A1W0ACD1_9STRA</name>
<evidence type="ECO:0000313" key="2">
    <source>
        <dbReference type="EMBL" id="OQS07942.1"/>
    </source>
</evidence>
<evidence type="ECO:0000313" key="3">
    <source>
        <dbReference type="Proteomes" id="UP000243217"/>
    </source>
</evidence>
<dbReference type="Pfam" id="PF15016">
    <property type="entry name" value="C5orf34_C"/>
    <property type="match status" value="1"/>
</dbReference>
<accession>A0A1W0ACD1</accession>
<reference evidence="2 3" key="1">
    <citation type="journal article" date="2014" name="Genome Biol. Evol.">
        <title>The secreted proteins of Achlya hypogyna and Thraustotheca clavata identify the ancestral oomycete secretome and reveal gene acquisitions by horizontal gene transfer.</title>
        <authorList>
            <person name="Misner I."/>
            <person name="Blouin N."/>
            <person name="Leonard G."/>
            <person name="Richards T.A."/>
            <person name="Lane C.E."/>
        </authorList>
    </citation>
    <scope>NUCLEOTIDE SEQUENCE [LARGE SCALE GENOMIC DNA]</scope>
    <source>
        <strain evidence="2 3">ATCC 34112</strain>
    </source>
</reference>
<gene>
    <name evidence="2" type="ORF">THRCLA_00070</name>
</gene>
<dbReference type="Proteomes" id="UP000243217">
    <property type="component" value="Unassembled WGS sequence"/>
</dbReference>
<keyword evidence="3" id="KW-1185">Reference proteome</keyword>